<evidence type="ECO:0000259" key="3">
    <source>
        <dbReference type="Pfam" id="PF24008"/>
    </source>
</evidence>
<feature type="compositionally biased region" description="Basic and acidic residues" evidence="1">
    <location>
        <begin position="209"/>
        <end position="220"/>
    </location>
</feature>
<dbReference type="AlphaFoldDB" id="M0AR71"/>
<evidence type="ECO:0000313" key="5">
    <source>
        <dbReference type="Proteomes" id="UP000011554"/>
    </source>
</evidence>
<dbReference type="Pfam" id="PF24008">
    <property type="entry name" value="DUF7322"/>
    <property type="match status" value="1"/>
</dbReference>
<keyword evidence="5" id="KW-1185">Reference proteome</keyword>
<dbReference type="PATRIC" id="fig|29540.5.peg.2911"/>
<feature type="transmembrane region" description="Helical" evidence="2">
    <location>
        <begin position="145"/>
        <end position="161"/>
    </location>
</feature>
<reference evidence="4 5" key="1">
    <citation type="journal article" date="2014" name="PLoS Genet.">
        <title>Phylogenetically driven sequencing of extremely halophilic archaea reveals strategies for static and dynamic osmo-response.</title>
        <authorList>
            <person name="Becker E.A."/>
            <person name="Seitzer P.M."/>
            <person name="Tritt A."/>
            <person name="Larsen D."/>
            <person name="Krusor M."/>
            <person name="Yao A.I."/>
            <person name="Wu D."/>
            <person name="Madern D."/>
            <person name="Eisen J.A."/>
            <person name="Darling A.E."/>
            <person name="Facciotti M.T."/>
        </authorList>
    </citation>
    <scope>NUCLEOTIDE SEQUENCE [LARGE SCALE GENOMIC DNA]</scope>
    <source>
        <strain evidence="4 5">DSM 12278</strain>
    </source>
</reference>
<keyword evidence="2" id="KW-0812">Transmembrane</keyword>
<feature type="region of interest" description="Disordered" evidence="1">
    <location>
        <begin position="171"/>
        <end position="220"/>
    </location>
</feature>
<organism evidence="4 5">
    <name type="scientific">Natrialba asiatica (strain ATCC 700177 / DSM 12278 / JCM 9576 / FERM P-10747 / NBRC 102637 / 172P1)</name>
    <dbReference type="NCBI Taxonomy" id="29540"/>
    <lineage>
        <taxon>Archaea</taxon>
        <taxon>Methanobacteriati</taxon>
        <taxon>Methanobacteriota</taxon>
        <taxon>Stenosarchaea group</taxon>
        <taxon>Halobacteria</taxon>
        <taxon>Halobacteriales</taxon>
        <taxon>Natrialbaceae</taxon>
        <taxon>Natrialba</taxon>
    </lineage>
</organism>
<evidence type="ECO:0000313" key="4">
    <source>
        <dbReference type="EMBL" id="ELY99883.1"/>
    </source>
</evidence>
<feature type="transmembrane region" description="Helical" evidence="2">
    <location>
        <begin position="115"/>
        <end position="139"/>
    </location>
</feature>
<proteinExistence type="predicted"/>
<feature type="compositionally biased region" description="Acidic residues" evidence="1">
    <location>
        <begin position="51"/>
        <end position="66"/>
    </location>
</feature>
<name>M0AR71_NATA1</name>
<feature type="domain" description="DUF7322" evidence="3">
    <location>
        <begin position="106"/>
        <end position="166"/>
    </location>
</feature>
<feature type="region of interest" description="Disordered" evidence="1">
    <location>
        <begin position="1"/>
        <end position="72"/>
    </location>
</feature>
<evidence type="ECO:0000256" key="2">
    <source>
        <dbReference type="SAM" id="Phobius"/>
    </source>
</evidence>
<dbReference type="eggNOG" id="arCOG06289">
    <property type="taxonomic scope" value="Archaea"/>
</dbReference>
<keyword evidence="2" id="KW-1133">Transmembrane helix</keyword>
<sequence length="220" mass="23459">MLVLCPPVVSDRTPGNSERTHEDNDKSGVRDATADENERSQPHGSESSFDPTEEWDPEAEFTDPESDSLTIPAVETEDAGSTLRDDLAADHELDSIPIPEVSTTETDVPSELLNIFWGLVLVINAAVLALSLGLLFLLFDGVSTHGVGLVVGGVVLFGFAYRRYRSYQARSDELTSDDETAGGSEQDPASSDGAARNTDAGKSTSGDGTEQRIPGDSDRS</sequence>
<protein>
    <recommendedName>
        <fullName evidence="3">DUF7322 domain-containing protein</fullName>
    </recommendedName>
</protein>
<dbReference type="InterPro" id="IPR055746">
    <property type="entry name" value="DUF7322"/>
</dbReference>
<dbReference type="EMBL" id="AOIO01000032">
    <property type="protein sequence ID" value="ELY99883.1"/>
    <property type="molecule type" value="Genomic_DNA"/>
</dbReference>
<dbReference type="STRING" id="29540.C481_14333"/>
<accession>M0AR71</accession>
<comment type="caution">
    <text evidence="4">The sequence shown here is derived from an EMBL/GenBank/DDBJ whole genome shotgun (WGS) entry which is preliminary data.</text>
</comment>
<keyword evidence="2" id="KW-0472">Membrane</keyword>
<evidence type="ECO:0000256" key="1">
    <source>
        <dbReference type="SAM" id="MobiDB-lite"/>
    </source>
</evidence>
<gene>
    <name evidence="4" type="ORF">C481_14333</name>
</gene>
<dbReference type="Proteomes" id="UP000011554">
    <property type="component" value="Unassembled WGS sequence"/>
</dbReference>
<feature type="compositionally biased region" description="Basic and acidic residues" evidence="1">
    <location>
        <begin position="18"/>
        <end position="41"/>
    </location>
</feature>